<name>A0ABR8DD99_9NOST</name>
<dbReference type="EMBL" id="JACJSG010000054">
    <property type="protein sequence ID" value="MBD2504566.1"/>
    <property type="molecule type" value="Genomic_DNA"/>
</dbReference>
<evidence type="ECO:0000313" key="2">
    <source>
        <dbReference type="Proteomes" id="UP000661112"/>
    </source>
</evidence>
<protein>
    <submittedName>
        <fullName evidence="1">Uncharacterized protein</fullName>
    </submittedName>
</protein>
<gene>
    <name evidence="1" type="ORF">H6G83_28815</name>
</gene>
<accession>A0ABR8DD99</accession>
<organism evidence="1 2">
    <name type="scientific">Anabaena azotica FACHB-119</name>
    <dbReference type="NCBI Taxonomy" id="947527"/>
    <lineage>
        <taxon>Bacteria</taxon>
        <taxon>Bacillati</taxon>
        <taxon>Cyanobacteriota</taxon>
        <taxon>Cyanophyceae</taxon>
        <taxon>Nostocales</taxon>
        <taxon>Nostocaceae</taxon>
        <taxon>Anabaena</taxon>
        <taxon>Anabaena azotica</taxon>
    </lineage>
</organism>
<reference evidence="1 2" key="1">
    <citation type="journal article" date="2020" name="ISME J.">
        <title>Comparative genomics reveals insights into cyanobacterial evolution and habitat adaptation.</title>
        <authorList>
            <person name="Chen M.Y."/>
            <person name="Teng W.K."/>
            <person name="Zhao L."/>
            <person name="Hu C.X."/>
            <person name="Zhou Y.K."/>
            <person name="Han B.P."/>
            <person name="Song L.R."/>
            <person name="Shu W.S."/>
        </authorList>
    </citation>
    <scope>NUCLEOTIDE SEQUENCE [LARGE SCALE GENOMIC DNA]</scope>
    <source>
        <strain evidence="1 2">FACHB-119</strain>
    </source>
</reference>
<dbReference type="RefSeq" id="WP_190478492.1">
    <property type="nucleotide sequence ID" value="NZ_JACJSG010000054.1"/>
</dbReference>
<sequence length="170" mass="19620">MAIEVKFWIYLVDNDLIELSEQDIESHFEQYSSCLHETETIEGAVAIILPNNKEVIIRDELWVIVQNFCFNSILSLLREKKECFIYHYFSSYGQIVLIPSTDFVRIMGDEVPTESFTTSELLPALYYCGERFINLLRKLQAAGRNDAAIEHLESFAKEALQVLQANNMLS</sequence>
<evidence type="ECO:0000313" key="1">
    <source>
        <dbReference type="EMBL" id="MBD2504566.1"/>
    </source>
</evidence>
<keyword evidence="2" id="KW-1185">Reference proteome</keyword>
<comment type="caution">
    <text evidence="1">The sequence shown here is derived from an EMBL/GenBank/DDBJ whole genome shotgun (WGS) entry which is preliminary data.</text>
</comment>
<dbReference type="Proteomes" id="UP000661112">
    <property type="component" value="Unassembled WGS sequence"/>
</dbReference>
<proteinExistence type="predicted"/>